<dbReference type="InterPro" id="IPR036443">
    <property type="entry name" value="Znf_RanBP2_sf"/>
</dbReference>
<dbReference type="Proteomes" id="UP000570288">
    <property type="component" value="Unassembled WGS sequence"/>
</dbReference>
<proteinExistence type="predicted"/>
<evidence type="ECO:0000256" key="3">
    <source>
        <dbReference type="ARBA" id="ARBA00022833"/>
    </source>
</evidence>
<evidence type="ECO:0000259" key="5">
    <source>
        <dbReference type="PROSITE" id="PS50199"/>
    </source>
</evidence>
<keyword evidence="8" id="KW-0378">Hydrolase</keyword>
<dbReference type="InterPro" id="IPR000214">
    <property type="entry name" value="Znf_DNA_glyclase/AP_lyase"/>
</dbReference>
<evidence type="ECO:0000256" key="1">
    <source>
        <dbReference type="ARBA" id="ARBA00022723"/>
    </source>
</evidence>
<dbReference type="PANTHER" id="PTHR22993">
    <property type="entry name" value="FORMAMIDOPYRIMIDINE-DNA GLYCOSYLASE"/>
    <property type="match status" value="1"/>
</dbReference>
<keyword evidence="8" id="KW-0255">Endonuclease</keyword>
<dbReference type="InterPro" id="IPR015887">
    <property type="entry name" value="DNA_glyclase_Znf_dom_DNA_BS"/>
</dbReference>
<dbReference type="PROSITE" id="PS01358">
    <property type="entry name" value="ZF_RANBP2_1"/>
    <property type="match status" value="1"/>
</dbReference>
<reference evidence="8 9" key="1">
    <citation type="submission" date="2019-09" db="EMBL/GenBank/DDBJ databases">
        <title>Bird 10,000 Genomes (B10K) Project - Family phase.</title>
        <authorList>
            <person name="Zhang G."/>
        </authorList>
    </citation>
    <scope>NUCLEOTIDE SEQUENCE [LARGE SCALE GENOMIC DNA]</scope>
    <source>
        <strain evidence="8">B10K-DU-002-81</strain>
    </source>
</reference>
<feature type="domain" description="GRF-type" evidence="7">
    <location>
        <begin position="300"/>
        <end position="342"/>
    </location>
</feature>
<dbReference type="EMBL" id="VYZR01127980">
    <property type="protein sequence ID" value="NXS03188.1"/>
    <property type="molecule type" value="Genomic_DNA"/>
</dbReference>
<protein>
    <submittedName>
        <fullName evidence="8">NEIL3 Endonuclease</fullName>
    </submittedName>
</protein>
<organism evidence="8 9">
    <name type="scientific">Oxylabes madagascariensis</name>
    <name type="common">white-throated Oxylabes</name>
    <dbReference type="NCBI Taxonomy" id="98144"/>
    <lineage>
        <taxon>Eukaryota</taxon>
        <taxon>Metazoa</taxon>
        <taxon>Chordata</taxon>
        <taxon>Craniata</taxon>
        <taxon>Vertebrata</taxon>
        <taxon>Euteleostomi</taxon>
        <taxon>Archelosauria</taxon>
        <taxon>Archosauria</taxon>
        <taxon>Dinosauria</taxon>
        <taxon>Saurischia</taxon>
        <taxon>Theropoda</taxon>
        <taxon>Coelurosauria</taxon>
        <taxon>Aves</taxon>
        <taxon>Neognathae</taxon>
        <taxon>Neoaves</taxon>
        <taxon>Telluraves</taxon>
        <taxon>Australaves</taxon>
        <taxon>Passeriformes</taxon>
        <taxon>Sylvioidea</taxon>
        <taxon>Timaliidae</taxon>
        <taxon>Oxylabes</taxon>
    </lineage>
</organism>
<dbReference type="InterPro" id="IPR010666">
    <property type="entry name" value="Znf_GRF"/>
</dbReference>
<dbReference type="PANTHER" id="PTHR22993:SF10">
    <property type="entry name" value="ENDONUCLEASE 8-LIKE 3"/>
    <property type="match status" value="1"/>
</dbReference>
<dbReference type="Pfam" id="PF06839">
    <property type="entry name" value="Zn_ribbon_GRF"/>
    <property type="match status" value="1"/>
</dbReference>
<evidence type="ECO:0000259" key="7">
    <source>
        <dbReference type="PROSITE" id="PS51999"/>
    </source>
</evidence>
<evidence type="ECO:0000256" key="2">
    <source>
        <dbReference type="ARBA" id="ARBA00022771"/>
    </source>
</evidence>
<dbReference type="GO" id="GO:0003677">
    <property type="term" value="F:DNA binding"/>
    <property type="evidence" value="ECO:0007669"/>
    <property type="project" value="InterPro"/>
</dbReference>
<dbReference type="PROSITE" id="PS51999">
    <property type="entry name" value="ZF_GRF"/>
    <property type="match status" value="1"/>
</dbReference>
<keyword evidence="2 4" id="KW-0863">Zinc-finger</keyword>
<keyword evidence="3" id="KW-0862">Zinc</keyword>
<evidence type="ECO:0000259" key="6">
    <source>
        <dbReference type="PROSITE" id="PS51066"/>
    </source>
</evidence>
<feature type="domain" description="RanBP2-type" evidence="5">
    <location>
        <begin position="83"/>
        <end position="112"/>
    </location>
</feature>
<feature type="non-terminal residue" evidence="8">
    <location>
        <position position="349"/>
    </location>
</feature>
<gene>
    <name evidence="8" type="primary">Neil3</name>
    <name evidence="8" type="ORF">OXYMAD_R00893</name>
</gene>
<dbReference type="Gene3D" id="2.30.30.380">
    <property type="entry name" value="Zn-finger domain of Sec23/24"/>
    <property type="match status" value="1"/>
</dbReference>
<dbReference type="SMART" id="SM00547">
    <property type="entry name" value="ZnF_RBZ"/>
    <property type="match status" value="1"/>
</dbReference>
<sequence>CRRTGSPLYKHYKVYKRPACRECSGSITVCRLGDHNRMTYFCSRCQKADPQLLNLSKLPARNSLIGWAYGRGSCSNEHIARKSEEEWTCMCCTLINKPSAEICDACLTSRPEVPKMESFEDSAAFNTNLMKYPCNEFRKPSTEIKINRKTAFGTTTLVFTDLGNKTVLRNDTQVSGGHSQCVVPKSNCKQIQSNACQSGGSTGKDCSTHVTALASSSCQQPGSFKHIQKKQKTDHLPLVHPYNTAIRYLHQSKCMQLMLKKNLKSVHKRAKLSQLLARIFFHGIPCRLFLLWADLDFPFCNHGKRCVMKTVLKIGPNNGKNFFVCPLGKEKQCGFFQWAENGPGMQILP</sequence>
<evidence type="ECO:0000256" key="4">
    <source>
        <dbReference type="PROSITE-ProRule" id="PRU00322"/>
    </source>
</evidence>
<dbReference type="GO" id="GO:0005634">
    <property type="term" value="C:nucleus"/>
    <property type="evidence" value="ECO:0007669"/>
    <property type="project" value="TreeGrafter"/>
</dbReference>
<dbReference type="PROSITE" id="PS50199">
    <property type="entry name" value="ZF_RANBP2_2"/>
    <property type="match status" value="1"/>
</dbReference>
<dbReference type="InterPro" id="IPR001876">
    <property type="entry name" value="Znf_RanBP2"/>
</dbReference>
<evidence type="ECO:0000313" key="9">
    <source>
        <dbReference type="Proteomes" id="UP000570288"/>
    </source>
</evidence>
<name>A0A7L2R370_9PASS</name>
<dbReference type="PROSITE" id="PS01242">
    <property type="entry name" value="ZF_FPG_1"/>
    <property type="match status" value="1"/>
</dbReference>
<keyword evidence="9" id="KW-1185">Reference proteome</keyword>
<dbReference type="Gene3D" id="1.10.8.50">
    <property type="match status" value="1"/>
</dbReference>
<dbReference type="GO" id="GO:0003906">
    <property type="term" value="F:DNA-(apurinic or apyrimidinic site) endonuclease activity"/>
    <property type="evidence" value="ECO:0007669"/>
    <property type="project" value="InterPro"/>
</dbReference>
<dbReference type="AlphaFoldDB" id="A0A7L2R370"/>
<dbReference type="PROSITE" id="PS51066">
    <property type="entry name" value="ZF_FPG_2"/>
    <property type="match status" value="1"/>
</dbReference>
<dbReference type="OrthoDB" id="498125at2759"/>
<comment type="caution">
    <text evidence="8">The sequence shown here is derived from an EMBL/GenBank/DDBJ whole genome shotgun (WGS) entry which is preliminary data.</text>
</comment>
<dbReference type="SUPFAM" id="SSF90209">
    <property type="entry name" value="Ran binding protein zinc finger-like"/>
    <property type="match status" value="1"/>
</dbReference>
<dbReference type="GO" id="GO:0008270">
    <property type="term" value="F:zinc ion binding"/>
    <property type="evidence" value="ECO:0007669"/>
    <property type="project" value="UniProtKB-KW"/>
</dbReference>
<feature type="domain" description="FPG-type" evidence="6">
    <location>
        <begin position="13"/>
        <end position="47"/>
    </location>
</feature>
<keyword evidence="8" id="KW-0540">Nuclease</keyword>
<evidence type="ECO:0000313" key="8">
    <source>
        <dbReference type="EMBL" id="NXS03188.1"/>
    </source>
</evidence>
<dbReference type="GO" id="GO:0019104">
    <property type="term" value="F:DNA N-glycosylase activity"/>
    <property type="evidence" value="ECO:0007669"/>
    <property type="project" value="TreeGrafter"/>
</dbReference>
<dbReference type="GO" id="GO:0006284">
    <property type="term" value="P:base-excision repair"/>
    <property type="evidence" value="ECO:0007669"/>
    <property type="project" value="InterPro"/>
</dbReference>
<accession>A0A7L2R370</accession>
<feature type="non-terminal residue" evidence="8">
    <location>
        <position position="1"/>
    </location>
</feature>
<keyword evidence="1" id="KW-0479">Metal-binding</keyword>